<dbReference type="Pfam" id="PF03783">
    <property type="entry name" value="CsgG"/>
    <property type="match status" value="1"/>
</dbReference>
<organism evidence="9 10">
    <name type="scientific">Saccharophagus degradans</name>
    <dbReference type="NCBI Taxonomy" id="86304"/>
    <lineage>
        <taxon>Bacteria</taxon>
        <taxon>Pseudomonadati</taxon>
        <taxon>Pseudomonadota</taxon>
        <taxon>Gammaproteobacteria</taxon>
        <taxon>Cellvibrionales</taxon>
        <taxon>Cellvibrionaceae</taxon>
        <taxon>Saccharophagus</taxon>
    </lineage>
</organism>
<dbReference type="PANTHER" id="PTHR41164">
    <property type="entry name" value="CURLI PRODUCTION ASSEMBLY/TRANSPORT COMPONENT CSGG"/>
    <property type="match status" value="1"/>
</dbReference>
<name>A0AAW7XB58_9GAMM</name>
<evidence type="ECO:0000256" key="4">
    <source>
        <dbReference type="ARBA" id="ARBA00022475"/>
    </source>
</evidence>
<comment type="similarity">
    <text evidence="2">Belongs to the CsgG family.</text>
</comment>
<evidence type="ECO:0000313" key="10">
    <source>
        <dbReference type="Proteomes" id="UP001169760"/>
    </source>
</evidence>
<evidence type="ECO:0000256" key="1">
    <source>
        <dbReference type="ARBA" id="ARBA00003989"/>
    </source>
</evidence>
<sequence>MKIVTTGLMVALLCSCASQDPRLKDVEPTISEQQQREAQAKLLEAQATKTLALKRKIAVGRLSNETSYGKSLLGSSKNDVLGEKVSDMFVQSLANSGNYLIFERPDLELLENEARLTGETVNLIGVDTLVIGSLTQFGRNTTGESGFLSSSKKQEATATVDLRLVETKTGRVFASVTGTGSSSTETARTMGFGSVAGYDGSINDQAIGAAVNAAVEKLNKIMLEKTWSADVLAVEEGQVFISGGKHQGIKTGMNFDVFTKGKAVKSSTTGSVITLPGKKVAAIKIEGLFGDSELEEGAFGSVTEGSVSGLDVSTLEVREKK</sequence>
<comment type="caution">
    <text evidence="9">The sequence shown here is derived from an EMBL/GenBank/DDBJ whole genome shotgun (WGS) entry which is preliminary data.</text>
</comment>
<dbReference type="InterPro" id="IPR005534">
    <property type="entry name" value="Curli_assmbl/transp-comp_CsgG"/>
</dbReference>
<dbReference type="EMBL" id="JAUOPB010000011">
    <property type="protein sequence ID" value="MDO6423821.1"/>
    <property type="molecule type" value="Genomic_DNA"/>
</dbReference>
<dbReference type="GeneID" id="98615389"/>
<evidence type="ECO:0000256" key="8">
    <source>
        <dbReference type="ARBA" id="ARBA00023288"/>
    </source>
</evidence>
<evidence type="ECO:0000256" key="5">
    <source>
        <dbReference type="ARBA" id="ARBA00022729"/>
    </source>
</evidence>
<keyword evidence="4" id="KW-1003">Cell membrane</keyword>
<dbReference type="PANTHER" id="PTHR41164:SF1">
    <property type="entry name" value="CURLI PRODUCTION ASSEMBLY_TRANSPORT COMPONENT CSGG"/>
    <property type="match status" value="1"/>
</dbReference>
<keyword evidence="5" id="KW-0732">Signal</keyword>
<evidence type="ECO:0000256" key="2">
    <source>
        <dbReference type="ARBA" id="ARBA00008899"/>
    </source>
</evidence>
<evidence type="ECO:0000313" key="9">
    <source>
        <dbReference type="EMBL" id="MDO6423821.1"/>
    </source>
</evidence>
<keyword evidence="7" id="KW-0564">Palmitate</keyword>
<dbReference type="PROSITE" id="PS51257">
    <property type="entry name" value="PROKAR_LIPOPROTEIN"/>
    <property type="match status" value="1"/>
</dbReference>
<evidence type="ECO:0000256" key="3">
    <source>
        <dbReference type="ARBA" id="ARBA00014028"/>
    </source>
</evidence>
<protein>
    <recommendedName>
        <fullName evidence="3">Curli production assembly/transport component CsgG</fullName>
    </recommendedName>
</protein>
<dbReference type="Gene3D" id="3.40.50.10610">
    <property type="entry name" value="ABC-type transport auxiliary lipoprotein component"/>
    <property type="match status" value="1"/>
</dbReference>
<evidence type="ECO:0000256" key="6">
    <source>
        <dbReference type="ARBA" id="ARBA00023136"/>
    </source>
</evidence>
<dbReference type="RefSeq" id="WP_011470256.1">
    <property type="nucleotide sequence ID" value="NZ_CP123764.1"/>
</dbReference>
<reference evidence="9" key="1">
    <citation type="submission" date="2023-07" db="EMBL/GenBank/DDBJ databases">
        <title>Genome content predicts the carbon catabolic preferences of heterotrophic bacteria.</title>
        <authorList>
            <person name="Gralka M."/>
        </authorList>
    </citation>
    <scope>NUCLEOTIDE SEQUENCE</scope>
    <source>
        <strain evidence="9">I3M17_2</strain>
    </source>
</reference>
<keyword evidence="8" id="KW-0449">Lipoprotein</keyword>
<proteinExistence type="inferred from homology"/>
<keyword evidence="6" id="KW-0472">Membrane</keyword>
<accession>A0AAW7XB58</accession>
<dbReference type="AlphaFoldDB" id="A0AAW7XB58"/>
<comment type="function">
    <text evidence="1">May be involved in the biogenesis of curli organelles.</text>
</comment>
<dbReference type="GO" id="GO:0030288">
    <property type="term" value="C:outer membrane-bounded periplasmic space"/>
    <property type="evidence" value="ECO:0007669"/>
    <property type="project" value="InterPro"/>
</dbReference>
<evidence type="ECO:0000256" key="7">
    <source>
        <dbReference type="ARBA" id="ARBA00023139"/>
    </source>
</evidence>
<gene>
    <name evidence="9" type="ORF">Q4521_15160</name>
</gene>
<dbReference type="Proteomes" id="UP001169760">
    <property type="component" value="Unassembled WGS sequence"/>
</dbReference>